<accession>A0A1H4BL76</accession>
<keyword evidence="2" id="KW-0732">Signal</keyword>
<evidence type="ECO:0000256" key="1">
    <source>
        <dbReference type="SAM" id="Phobius"/>
    </source>
</evidence>
<feature type="chain" id="PRO_5011564409" description="PA2779 family protein" evidence="2">
    <location>
        <begin position="28"/>
        <end position="129"/>
    </location>
</feature>
<dbReference type="InterPro" id="IPR016924">
    <property type="entry name" value="UCP029543"/>
</dbReference>
<reference evidence="4" key="1">
    <citation type="submission" date="2016-10" db="EMBL/GenBank/DDBJ databases">
        <authorList>
            <person name="Varghese N."/>
            <person name="Submissions S."/>
        </authorList>
    </citation>
    <scope>NUCLEOTIDE SEQUENCE [LARGE SCALE GENOMIC DNA]</scope>
    <source>
        <strain evidence="4">DSM 25157</strain>
    </source>
</reference>
<dbReference type="InterPro" id="IPR046735">
    <property type="entry name" value="PA2779-like"/>
</dbReference>
<dbReference type="Pfam" id="PF20332">
    <property type="entry name" value="DUF6627"/>
    <property type="match status" value="1"/>
</dbReference>
<protein>
    <recommendedName>
        <fullName evidence="5">PA2779 family protein</fullName>
    </recommendedName>
</protein>
<evidence type="ECO:0008006" key="5">
    <source>
        <dbReference type="Google" id="ProtNLM"/>
    </source>
</evidence>
<keyword evidence="1" id="KW-1133">Transmembrane helix</keyword>
<dbReference type="STRING" id="592050.SAMN05421875_1155"/>
<keyword evidence="4" id="KW-1185">Reference proteome</keyword>
<evidence type="ECO:0000313" key="3">
    <source>
        <dbReference type="EMBL" id="SEA48867.1"/>
    </source>
</evidence>
<sequence length="129" mass="13358">MSAFKRVVASCLVAGLTLAGLPLTAQAGIVGTDQVLATSASSTDRDRVSIFLARDDVRNALQGQGVDANAAIARVQAMSDAEVAQLASRVDQAPAGGDILGVVFTVFIVLLVTDILGLTKVFPFTRSVR</sequence>
<evidence type="ECO:0000313" key="4">
    <source>
        <dbReference type="Proteomes" id="UP000199002"/>
    </source>
</evidence>
<keyword evidence="1" id="KW-0812">Transmembrane</keyword>
<feature type="signal peptide" evidence="2">
    <location>
        <begin position="1"/>
        <end position="27"/>
    </location>
</feature>
<dbReference type="Proteomes" id="UP000199002">
    <property type="component" value="Unassembled WGS sequence"/>
</dbReference>
<keyword evidence="1" id="KW-0472">Membrane</keyword>
<dbReference type="NCBIfam" id="NF033919">
    <property type="entry name" value="PA2779_fam"/>
    <property type="match status" value="1"/>
</dbReference>
<evidence type="ECO:0000256" key="2">
    <source>
        <dbReference type="SAM" id="SignalP"/>
    </source>
</evidence>
<organism evidence="3 4">
    <name type="scientific">Acidovorax soli</name>
    <dbReference type="NCBI Taxonomy" id="592050"/>
    <lineage>
        <taxon>Bacteria</taxon>
        <taxon>Pseudomonadati</taxon>
        <taxon>Pseudomonadota</taxon>
        <taxon>Betaproteobacteria</taxon>
        <taxon>Burkholderiales</taxon>
        <taxon>Comamonadaceae</taxon>
        <taxon>Acidovorax</taxon>
    </lineage>
</organism>
<name>A0A1H4BL76_9BURK</name>
<proteinExistence type="predicted"/>
<feature type="transmembrane region" description="Helical" evidence="1">
    <location>
        <begin position="99"/>
        <end position="119"/>
    </location>
</feature>
<dbReference type="GeneID" id="34232292"/>
<dbReference type="RefSeq" id="WP_092698542.1">
    <property type="nucleotide sequence ID" value="NZ_CAXIQL010000061.1"/>
</dbReference>
<dbReference type="EMBL" id="FNQJ01000015">
    <property type="protein sequence ID" value="SEA48867.1"/>
    <property type="molecule type" value="Genomic_DNA"/>
</dbReference>
<dbReference type="PIRSF" id="PIRSF029543">
    <property type="entry name" value="UCP029543"/>
    <property type="match status" value="1"/>
</dbReference>
<dbReference type="AlphaFoldDB" id="A0A1H4BL76"/>
<gene>
    <name evidence="3" type="ORF">SAMN05421875_1155</name>
</gene>